<gene>
    <name evidence="7" type="ORF">LX97_02063</name>
</gene>
<dbReference type="PANTHER" id="PTHR43133">
    <property type="entry name" value="RNA POLYMERASE ECF-TYPE SIGMA FACTO"/>
    <property type="match status" value="1"/>
</dbReference>
<evidence type="ECO:0000256" key="3">
    <source>
        <dbReference type="ARBA" id="ARBA00023082"/>
    </source>
</evidence>
<dbReference type="RefSeq" id="WP_015363253.1">
    <property type="nucleotide sequence ID" value="NZ_QKZR01000003.1"/>
</dbReference>
<name>A0ABX5PXJ4_9FLAO</name>
<dbReference type="SUPFAM" id="SSF88946">
    <property type="entry name" value="Sigma2 domain of RNA polymerase sigma factors"/>
    <property type="match status" value="1"/>
</dbReference>
<keyword evidence="4" id="KW-0804">Transcription</keyword>
<proteinExistence type="inferred from homology"/>
<keyword evidence="3" id="KW-0731">Sigma factor</keyword>
<comment type="similarity">
    <text evidence="1">Belongs to the sigma-70 factor family. ECF subfamily.</text>
</comment>
<sequence length="184" mass="21502">MNLKELLKSCKKDDINAQKELYDRYKDVLYILCLKYSRSKEEAEDILHDSFMIIFTSLNKYKGKGSFEGWMKRIVINKAITSFKKASNFNVLLNEEITGEVVIEESSIKSIPLKEILNAIQQLPDRYRMVFNLYEMDGYSHNEISKMLDITVGTSKSNLHRSKILLRKRIKECNNNLNTRSYGN</sequence>
<reference evidence="7 8" key="1">
    <citation type="submission" date="2018-06" db="EMBL/GenBank/DDBJ databases">
        <title>Genomic Encyclopedia of Archaeal and Bacterial Type Strains, Phase II (KMG-II): from individual species to whole genera.</title>
        <authorList>
            <person name="Goeker M."/>
        </authorList>
    </citation>
    <scope>NUCLEOTIDE SEQUENCE [LARGE SCALE GENOMIC DNA]</scope>
    <source>
        <strain evidence="7 8">DSM 17205</strain>
    </source>
</reference>
<dbReference type="EMBL" id="QKZR01000003">
    <property type="protein sequence ID" value="PZX39709.1"/>
    <property type="molecule type" value="Genomic_DNA"/>
</dbReference>
<dbReference type="InterPro" id="IPR013324">
    <property type="entry name" value="RNA_pol_sigma_r3/r4-like"/>
</dbReference>
<dbReference type="Gene3D" id="1.10.1740.10">
    <property type="match status" value="1"/>
</dbReference>
<dbReference type="Proteomes" id="UP000248584">
    <property type="component" value="Unassembled WGS sequence"/>
</dbReference>
<dbReference type="Gene3D" id="1.10.10.10">
    <property type="entry name" value="Winged helix-like DNA-binding domain superfamily/Winged helix DNA-binding domain"/>
    <property type="match status" value="1"/>
</dbReference>
<evidence type="ECO:0000259" key="5">
    <source>
        <dbReference type="Pfam" id="PF04542"/>
    </source>
</evidence>
<dbReference type="InterPro" id="IPR013249">
    <property type="entry name" value="RNA_pol_sigma70_r4_t2"/>
</dbReference>
<dbReference type="CDD" id="cd06171">
    <property type="entry name" value="Sigma70_r4"/>
    <property type="match status" value="1"/>
</dbReference>
<dbReference type="InterPro" id="IPR014284">
    <property type="entry name" value="RNA_pol_sigma-70_dom"/>
</dbReference>
<evidence type="ECO:0000256" key="2">
    <source>
        <dbReference type="ARBA" id="ARBA00023015"/>
    </source>
</evidence>
<keyword evidence="2" id="KW-0805">Transcription regulation</keyword>
<evidence type="ECO:0000313" key="7">
    <source>
        <dbReference type="EMBL" id="PZX39709.1"/>
    </source>
</evidence>
<dbReference type="InterPro" id="IPR039425">
    <property type="entry name" value="RNA_pol_sigma-70-like"/>
</dbReference>
<dbReference type="SUPFAM" id="SSF88659">
    <property type="entry name" value="Sigma3 and sigma4 domains of RNA polymerase sigma factors"/>
    <property type="match status" value="1"/>
</dbReference>
<accession>A0ABX5PXJ4</accession>
<evidence type="ECO:0000259" key="6">
    <source>
        <dbReference type="Pfam" id="PF08281"/>
    </source>
</evidence>
<dbReference type="Pfam" id="PF04542">
    <property type="entry name" value="Sigma70_r2"/>
    <property type="match status" value="1"/>
</dbReference>
<protein>
    <submittedName>
        <fullName evidence="7">RNA polymerase sigma-70 factor (ECF subfamily)</fullName>
    </submittedName>
</protein>
<dbReference type="NCBIfam" id="TIGR02937">
    <property type="entry name" value="sigma70-ECF"/>
    <property type="match status" value="1"/>
</dbReference>
<evidence type="ECO:0000256" key="1">
    <source>
        <dbReference type="ARBA" id="ARBA00010641"/>
    </source>
</evidence>
<comment type="caution">
    <text evidence="7">The sequence shown here is derived from an EMBL/GenBank/DDBJ whole genome shotgun (WGS) entry which is preliminary data.</text>
</comment>
<feature type="domain" description="RNA polymerase sigma-70 region 2" evidence="5">
    <location>
        <begin position="21"/>
        <end position="87"/>
    </location>
</feature>
<dbReference type="Pfam" id="PF08281">
    <property type="entry name" value="Sigma70_r4_2"/>
    <property type="match status" value="1"/>
</dbReference>
<dbReference type="PANTHER" id="PTHR43133:SF60">
    <property type="entry name" value="RNA POLYMERASE SIGMA FACTOR SIGV"/>
    <property type="match status" value="1"/>
</dbReference>
<evidence type="ECO:0000313" key="8">
    <source>
        <dbReference type="Proteomes" id="UP000248584"/>
    </source>
</evidence>
<dbReference type="InterPro" id="IPR013325">
    <property type="entry name" value="RNA_pol_sigma_r2"/>
</dbReference>
<keyword evidence="8" id="KW-1185">Reference proteome</keyword>
<evidence type="ECO:0000256" key="4">
    <source>
        <dbReference type="ARBA" id="ARBA00023163"/>
    </source>
</evidence>
<dbReference type="InterPro" id="IPR007627">
    <property type="entry name" value="RNA_pol_sigma70_r2"/>
</dbReference>
<dbReference type="InterPro" id="IPR036388">
    <property type="entry name" value="WH-like_DNA-bd_sf"/>
</dbReference>
<organism evidence="7 8">
    <name type="scientific">Nonlabens dokdonensis</name>
    <dbReference type="NCBI Taxonomy" id="328515"/>
    <lineage>
        <taxon>Bacteria</taxon>
        <taxon>Pseudomonadati</taxon>
        <taxon>Bacteroidota</taxon>
        <taxon>Flavobacteriia</taxon>
        <taxon>Flavobacteriales</taxon>
        <taxon>Flavobacteriaceae</taxon>
        <taxon>Nonlabens</taxon>
    </lineage>
</organism>
<feature type="domain" description="RNA polymerase sigma factor 70 region 4 type 2" evidence="6">
    <location>
        <begin position="114"/>
        <end position="163"/>
    </location>
</feature>